<feature type="domain" description="Methyl-accepting transducer" evidence="6">
    <location>
        <begin position="407"/>
        <end position="643"/>
    </location>
</feature>
<name>A0ABY6DL13_9NEIS</name>
<feature type="compositionally biased region" description="Polar residues" evidence="4">
    <location>
        <begin position="423"/>
        <end position="440"/>
    </location>
</feature>
<dbReference type="PROSITE" id="PS50111">
    <property type="entry name" value="CHEMOTAXIS_TRANSDUC_2"/>
    <property type="match status" value="1"/>
</dbReference>
<dbReference type="PANTHER" id="PTHR32089">
    <property type="entry name" value="METHYL-ACCEPTING CHEMOTAXIS PROTEIN MCPB"/>
    <property type="match status" value="1"/>
</dbReference>
<protein>
    <submittedName>
        <fullName evidence="8">Methyl-accepting chemotaxis protein</fullName>
    </submittedName>
</protein>
<evidence type="ECO:0000313" key="8">
    <source>
        <dbReference type="EMBL" id="UXY14393.1"/>
    </source>
</evidence>
<dbReference type="Pfam" id="PF00672">
    <property type="entry name" value="HAMP"/>
    <property type="match status" value="1"/>
</dbReference>
<dbReference type="PROSITE" id="PS50885">
    <property type="entry name" value="HAMP"/>
    <property type="match status" value="1"/>
</dbReference>
<evidence type="ECO:0000259" key="6">
    <source>
        <dbReference type="PROSITE" id="PS50111"/>
    </source>
</evidence>
<dbReference type="RefSeq" id="WP_263123692.1">
    <property type="nucleotide sequence ID" value="NZ_CP106753.1"/>
</dbReference>
<keyword evidence="5" id="KW-1133">Transmembrane helix</keyword>
<feature type="transmembrane region" description="Helical" evidence="5">
    <location>
        <begin position="12"/>
        <end position="31"/>
    </location>
</feature>
<dbReference type="Pfam" id="PF17201">
    <property type="entry name" value="Cache_3-Cache_2"/>
    <property type="match status" value="1"/>
</dbReference>
<dbReference type="InterPro" id="IPR033462">
    <property type="entry name" value="Cache_3-Cache_2"/>
</dbReference>
<evidence type="ECO:0000256" key="2">
    <source>
        <dbReference type="ARBA" id="ARBA00029447"/>
    </source>
</evidence>
<dbReference type="SUPFAM" id="SSF58104">
    <property type="entry name" value="Methyl-accepting chemotaxis protein (MCP) signaling domain"/>
    <property type="match status" value="1"/>
</dbReference>
<evidence type="ECO:0000256" key="4">
    <source>
        <dbReference type="SAM" id="MobiDB-lite"/>
    </source>
</evidence>
<evidence type="ECO:0000256" key="5">
    <source>
        <dbReference type="SAM" id="Phobius"/>
    </source>
</evidence>
<dbReference type="Gene3D" id="1.10.287.950">
    <property type="entry name" value="Methyl-accepting chemotaxis protein"/>
    <property type="match status" value="1"/>
</dbReference>
<dbReference type="CDD" id="cd06225">
    <property type="entry name" value="HAMP"/>
    <property type="match status" value="1"/>
</dbReference>
<evidence type="ECO:0000256" key="3">
    <source>
        <dbReference type="PROSITE-ProRule" id="PRU00284"/>
    </source>
</evidence>
<keyword evidence="1 3" id="KW-0807">Transducer</keyword>
<keyword evidence="9" id="KW-1185">Reference proteome</keyword>
<feature type="domain" description="HAMP" evidence="7">
    <location>
        <begin position="346"/>
        <end position="402"/>
    </location>
</feature>
<evidence type="ECO:0000259" key="7">
    <source>
        <dbReference type="PROSITE" id="PS50885"/>
    </source>
</evidence>
<evidence type="ECO:0000313" key="9">
    <source>
        <dbReference type="Proteomes" id="UP001061302"/>
    </source>
</evidence>
<dbReference type="Pfam" id="PF00015">
    <property type="entry name" value="MCPsignal"/>
    <property type="match status" value="1"/>
</dbReference>
<dbReference type="CDD" id="cd11386">
    <property type="entry name" value="MCP_signal"/>
    <property type="match status" value="1"/>
</dbReference>
<dbReference type="Gene3D" id="3.30.450.20">
    <property type="entry name" value="PAS domain"/>
    <property type="match status" value="1"/>
</dbReference>
<dbReference type="PANTHER" id="PTHR32089:SF112">
    <property type="entry name" value="LYSOZYME-LIKE PROTEIN-RELATED"/>
    <property type="match status" value="1"/>
</dbReference>
<sequence>MAGFRQRPIVERILALGFVVCFAIFGVLIMFTSFSVRHTALDVVDKELNDQLKLVKGTLDVAYRGAVLRSRGSLELFARQLPGPIEVGTEPVQTGETMAPLVTAGGETLNGRIDLLERYKAQTGGEAAIVVKDAQGHWRRIATLLKKDGKSQVGSEVKPDDPVPQTIAQGRDYTGLVLRNGEYFMTQATPLRDAAGNVTGWYQVRTALNEEIAVLRQMLKEVVVGKTGYVFVLAPSNDEGVAQFISHPTLQGKMAGEVLQGEELATIKQLVQTRSGRHTYNWPNAQGEAATKMIAYAELPDWGWIVGTGSFVDEFIEDSIALRNRLLWLSVLLGLVTLALLYLGLRQQLAPLASMATVVDRFGSGDLKARIPGHPDPASRNEIERLTLGFNGAAERLEHLVAQIRTTAEQVEHTAASLEDSGTRMSEASRHQSQSATSMASTVEQISVSITHIADNAASAAQAGQAALTTVNDGQQKVAQMLGQMRDIAEATQGAAERVSHLGERSGEIRQIVGVIKEIADQTNLLALNAAIEAARAGEQGRGFAVVADEVRKLAERTGQSTQQIGKLIGDIVSETQQMSDEIIGVAKLMDQGVLTATDTDDVLKTVQHHTNAVSRVVTDIAGATREQSSATAQLAQGVDEVAQLAEKNNGTAAANRDATTELRSQAQTLRGRMAVFKL</sequence>
<dbReference type="EMBL" id="CP106753">
    <property type="protein sequence ID" value="UXY14393.1"/>
    <property type="molecule type" value="Genomic_DNA"/>
</dbReference>
<feature type="region of interest" description="Disordered" evidence="4">
    <location>
        <begin position="412"/>
        <end position="440"/>
    </location>
</feature>
<comment type="similarity">
    <text evidence="2">Belongs to the methyl-accepting chemotaxis (MCP) protein family.</text>
</comment>
<dbReference type="InterPro" id="IPR003660">
    <property type="entry name" value="HAMP_dom"/>
</dbReference>
<dbReference type="SUPFAM" id="SSF103190">
    <property type="entry name" value="Sensory domain-like"/>
    <property type="match status" value="1"/>
</dbReference>
<dbReference type="Proteomes" id="UP001061302">
    <property type="component" value="Chromosome"/>
</dbReference>
<accession>A0ABY6DL13</accession>
<dbReference type="InterPro" id="IPR029151">
    <property type="entry name" value="Sensor-like_sf"/>
</dbReference>
<keyword evidence="5" id="KW-0812">Transmembrane</keyword>
<evidence type="ECO:0000256" key="1">
    <source>
        <dbReference type="ARBA" id="ARBA00023224"/>
    </source>
</evidence>
<dbReference type="InterPro" id="IPR004089">
    <property type="entry name" value="MCPsignal_dom"/>
</dbReference>
<dbReference type="SMART" id="SM00283">
    <property type="entry name" value="MA"/>
    <property type="match status" value="1"/>
</dbReference>
<dbReference type="SMART" id="SM00304">
    <property type="entry name" value="HAMP"/>
    <property type="match status" value="1"/>
</dbReference>
<reference evidence="8" key="1">
    <citation type="submission" date="2022-10" db="EMBL/GenBank/DDBJ databases">
        <title>Chitiniphilus purpureus sp. nov., a novel chitin-degrading bacterium isolated from crawfish pond sediment.</title>
        <authorList>
            <person name="Li K."/>
        </authorList>
    </citation>
    <scope>NUCLEOTIDE SEQUENCE</scope>
    <source>
        <strain evidence="8">CD1</strain>
    </source>
</reference>
<keyword evidence="5" id="KW-0472">Membrane</keyword>
<dbReference type="CDD" id="cd12912">
    <property type="entry name" value="PDC2_MCP_like"/>
    <property type="match status" value="1"/>
</dbReference>
<proteinExistence type="inferred from homology"/>
<gene>
    <name evidence="8" type="ORF">N8I74_13835</name>
</gene>
<organism evidence="8 9">
    <name type="scientific">Chitiniphilus purpureus</name>
    <dbReference type="NCBI Taxonomy" id="2981137"/>
    <lineage>
        <taxon>Bacteria</taxon>
        <taxon>Pseudomonadati</taxon>
        <taxon>Pseudomonadota</taxon>
        <taxon>Betaproteobacteria</taxon>
        <taxon>Neisseriales</taxon>
        <taxon>Chitinibacteraceae</taxon>
        <taxon>Chitiniphilus</taxon>
    </lineage>
</organism>